<evidence type="ECO:0000256" key="1">
    <source>
        <dbReference type="SAM" id="MobiDB-lite"/>
    </source>
</evidence>
<evidence type="ECO:0000313" key="2">
    <source>
        <dbReference type="EMBL" id="MXU92564.1"/>
    </source>
</evidence>
<protein>
    <submittedName>
        <fullName evidence="2">Uncharacterized protein</fullName>
    </submittedName>
</protein>
<accession>A0A6B0USQ9</accession>
<feature type="compositionally biased region" description="Basic and acidic residues" evidence="1">
    <location>
        <begin position="65"/>
        <end position="92"/>
    </location>
</feature>
<sequence length="134" mass="14391">MPKCLSPDCNGQTPNKKLATCNTCRKVNCHSCHAIHEGIACRVYQESIGGGERLDKRGKITEGLVKTEARKQDEDVAKKEASPSKLDVRNGELPKQSTPTKCSATPSSQEPPKVSTDSRASPKGNASPIRTNSS</sequence>
<reference evidence="2" key="1">
    <citation type="submission" date="2019-12" db="EMBL/GenBank/DDBJ databases">
        <title>An insight into the sialome of adult female Ixodes ricinus ticks feeding for 6 days.</title>
        <authorList>
            <person name="Perner J."/>
            <person name="Ribeiro J.M.C."/>
        </authorList>
    </citation>
    <scope>NUCLEOTIDE SEQUENCE</scope>
    <source>
        <strain evidence="2">Semi-engorged</strain>
        <tissue evidence="2">Salivary glands</tissue>
    </source>
</reference>
<proteinExistence type="predicted"/>
<organism evidence="2">
    <name type="scientific">Ixodes ricinus</name>
    <name type="common">Common tick</name>
    <name type="synonym">Acarus ricinus</name>
    <dbReference type="NCBI Taxonomy" id="34613"/>
    <lineage>
        <taxon>Eukaryota</taxon>
        <taxon>Metazoa</taxon>
        <taxon>Ecdysozoa</taxon>
        <taxon>Arthropoda</taxon>
        <taxon>Chelicerata</taxon>
        <taxon>Arachnida</taxon>
        <taxon>Acari</taxon>
        <taxon>Parasitiformes</taxon>
        <taxon>Ixodida</taxon>
        <taxon>Ixodoidea</taxon>
        <taxon>Ixodidae</taxon>
        <taxon>Ixodinae</taxon>
        <taxon>Ixodes</taxon>
    </lineage>
</organism>
<name>A0A6B0USQ9_IXORI</name>
<dbReference type="EMBL" id="GIFC01010481">
    <property type="protein sequence ID" value="MXU92564.1"/>
    <property type="molecule type" value="Transcribed_RNA"/>
</dbReference>
<dbReference type="AlphaFoldDB" id="A0A6B0USQ9"/>
<feature type="region of interest" description="Disordered" evidence="1">
    <location>
        <begin position="65"/>
        <end position="134"/>
    </location>
</feature>
<feature type="compositionally biased region" description="Polar residues" evidence="1">
    <location>
        <begin position="95"/>
        <end position="119"/>
    </location>
</feature>